<proteinExistence type="inferred from homology"/>
<evidence type="ECO:0000256" key="6">
    <source>
        <dbReference type="ARBA" id="ARBA00024993"/>
    </source>
</evidence>
<dbReference type="InterPro" id="IPR015892">
    <property type="entry name" value="Carbonic_anhydrase_CS"/>
</dbReference>
<name>A0A8J2XKH5_9MICO</name>
<sequence length="212" mass="22365">MTPAEAWARLEEGNRRFVAGEPRHPNQDAATRQSLQHAQVPFATLFGCSDSRVAAELIFDVGLGDMFVVRTAGQVTDSATLGSLEYGATVLGTPLLVVLGHDRCGAITAAAEAYETGESPPGFIADVVARLTPAVSQARRRGITEVNGIVEQNVRQAVHQLPERSTAIRQAVNAGRLVIAGVTYHLDVGRANLVASMGDLGAPATDAAKEIR</sequence>
<comment type="similarity">
    <text evidence="1">Belongs to the beta-class carbonic anhydrase family.</text>
</comment>
<accession>A0A8J2XKH5</accession>
<evidence type="ECO:0000256" key="3">
    <source>
        <dbReference type="ARBA" id="ARBA00022723"/>
    </source>
</evidence>
<comment type="catalytic activity">
    <reaction evidence="7">
        <text>hydrogencarbonate + H(+) = CO2 + H2O</text>
        <dbReference type="Rhea" id="RHEA:10748"/>
        <dbReference type="ChEBI" id="CHEBI:15377"/>
        <dbReference type="ChEBI" id="CHEBI:15378"/>
        <dbReference type="ChEBI" id="CHEBI:16526"/>
        <dbReference type="ChEBI" id="CHEBI:17544"/>
        <dbReference type="EC" id="4.2.1.1"/>
    </reaction>
</comment>
<feature type="binding site" evidence="8">
    <location>
        <position position="101"/>
    </location>
    <ligand>
        <name>Zn(2+)</name>
        <dbReference type="ChEBI" id="CHEBI:29105"/>
    </ligand>
</feature>
<dbReference type="Gene3D" id="3.40.1050.10">
    <property type="entry name" value="Carbonic anhydrase"/>
    <property type="match status" value="1"/>
</dbReference>
<evidence type="ECO:0000256" key="4">
    <source>
        <dbReference type="ARBA" id="ARBA00022833"/>
    </source>
</evidence>
<dbReference type="CDD" id="cd03378">
    <property type="entry name" value="beta_CA_cladeC"/>
    <property type="match status" value="1"/>
</dbReference>
<protein>
    <recommendedName>
        <fullName evidence="2">carbonic anhydrase</fullName>
        <ecNumber evidence="2">4.2.1.1</ecNumber>
    </recommendedName>
</protein>
<dbReference type="RefSeq" id="WP_188552045.1">
    <property type="nucleotide sequence ID" value="NZ_BMFY01000023.1"/>
</dbReference>
<evidence type="ECO:0000256" key="5">
    <source>
        <dbReference type="ARBA" id="ARBA00023239"/>
    </source>
</evidence>
<reference evidence="9" key="1">
    <citation type="journal article" date="2014" name="Int. J. Syst. Evol. Microbiol.">
        <title>Complete genome sequence of Corynebacterium casei LMG S-19264T (=DSM 44701T), isolated from a smear-ripened cheese.</title>
        <authorList>
            <consortium name="US DOE Joint Genome Institute (JGI-PGF)"/>
            <person name="Walter F."/>
            <person name="Albersmeier A."/>
            <person name="Kalinowski J."/>
            <person name="Ruckert C."/>
        </authorList>
    </citation>
    <scope>NUCLEOTIDE SEQUENCE</scope>
    <source>
        <strain evidence="9">CGMCC 1.12785</strain>
    </source>
</reference>
<dbReference type="SMART" id="SM00947">
    <property type="entry name" value="Pro_CA"/>
    <property type="match status" value="1"/>
</dbReference>
<dbReference type="EMBL" id="BMFY01000023">
    <property type="protein sequence ID" value="GGA28264.1"/>
    <property type="molecule type" value="Genomic_DNA"/>
</dbReference>
<keyword evidence="4 8" id="KW-0862">Zinc</keyword>
<evidence type="ECO:0000313" key="9">
    <source>
        <dbReference type="EMBL" id="GGA28264.1"/>
    </source>
</evidence>
<dbReference type="GO" id="GO:0004089">
    <property type="term" value="F:carbonate dehydratase activity"/>
    <property type="evidence" value="ECO:0007669"/>
    <property type="project" value="UniProtKB-EC"/>
</dbReference>
<dbReference type="AlphaFoldDB" id="A0A8J2XKH5"/>
<dbReference type="InterPro" id="IPR001765">
    <property type="entry name" value="Carbonic_anhydrase"/>
</dbReference>
<reference evidence="9" key="2">
    <citation type="submission" date="2020-09" db="EMBL/GenBank/DDBJ databases">
        <authorList>
            <person name="Sun Q."/>
            <person name="Zhou Y."/>
        </authorList>
    </citation>
    <scope>NUCLEOTIDE SEQUENCE</scope>
    <source>
        <strain evidence="9">CGMCC 1.12785</strain>
    </source>
</reference>
<dbReference type="EC" id="4.2.1.1" evidence="2"/>
<comment type="cofactor">
    <cofactor evidence="8">
        <name>Zn(2+)</name>
        <dbReference type="ChEBI" id="CHEBI:29105"/>
    </cofactor>
    <text evidence="8">Binds 1 zinc ion per subunit.</text>
</comment>
<dbReference type="PANTHER" id="PTHR11002">
    <property type="entry name" value="CARBONIC ANHYDRASE"/>
    <property type="match status" value="1"/>
</dbReference>
<feature type="binding site" evidence="8">
    <location>
        <position position="104"/>
    </location>
    <ligand>
        <name>Zn(2+)</name>
        <dbReference type="ChEBI" id="CHEBI:29105"/>
    </ligand>
</feature>
<feature type="binding site" evidence="8">
    <location>
        <position position="48"/>
    </location>
    <ligand>
        <name>Zn(2+)</name>
        <dbReference type="ChEBI" id="CHEBI:29105"/>
    </ligand>
</feature>
<dbReference type="Proteomes" id="UP000616114">
    <property type="component" value="Unassembled WGS sequence"/>
</dbReference>
<feature type="binding site" evidence="8">
    <location>
        <position position="50"/>
    </location>
    <ligand>
        <name>Zn(2+)</name>
        <dbReference type="ChEBI" id="CHEBI:29105"/>
    </ligand>
</feature>
<comment type="function">
    <text evidence="6">Catalyzes the reversible hydration of carbon dioxide to form bicarbonate.</text>
</comment>
<dbReference type="PANTHER" id="PTHR11002:SF79">
    <property type="entry name" value="CARBONIC ANHYDRASE 2"/>
    <property type="match status" value="1"/>
</dbReference>
<dbReference type="FunFam" id="3.40.1050.10:FF:000006">
    <property type="entry name" value="Carbonic anhydrase"/>
    <property type="match status" value="1"/>
</dbReference>
<dbReference type="Pfam" id="PF00484">
    <property type="entry name" value="Pro_CA"/>
    <property type="match status" value="1"/>
</dbReference>
<gene>
    <name evidence="9" type="ORF">GCM10011333_33790</name>
</gene>
<dbReference type="PROSITE" id="PS00704">
    <property type="entry name" value="PROK_CO2_ANHYDRASE_1"/>
    <property type="match status" value="1"/>
</dbReference>
<evidence type="ECO:0000256" key="7">
    <source>
        <dbReference type="ARBA" id="ARBA00048348"/>
    </source>
</evidence>
<dbReference type="InterPro" id="IPR036874">
    <property type="entry name" value="Carbonic_anhydrase_sf"/>
</dbReference>
<comment type="caution">
    <text evidence="9">The sequence shown here is derived from an EMBL/GenBank/DDBJ whole genome shotgun (WGS) entry which is preliminary data.</text>
</comment>
<dbReference type="SUPFAM" id="SSF53056">
    <property type="entry name" value="beta-carbonic anhydrase, cab"/>
    <property type="match status" value="1"/>
</dbReference>
<keyword evidence="3 8" id="KW-0479">Metal-binding</keyword>
<evidence type="ECO:0000256" key="8">
    <source>
        <dbReference type="PIRSR" id="PIRSR601765-1"/>
    </source>
</evidence>
<keyword evidence="5" id="KW-0456">Lyase</keyword>
<dbReference type="GO" id="GO:0008270">
    <property type="term" value="F:zinc ion binding"/>
    <property type="evidence" value="ECO:0007669"/>
    <property type="project" value="InterPro"/>
</dbReference>
<evidence type="ECO:0000256" key="1">
    <source>
        <dbReference type="ARBA" id="ARBA00006217"/>
    </source>
</evidence>
<organism evidence="9 10">
    <name type="scientific">Sediminivirga luteola</name>
    <dbReference type="NCBI Taxonomy" id="1774748"/>
    <lineage>
        <taxon>Bacteria</taxon>
        <taxon>Bacillati</taxon>
        <taxon>Actinomycetota</taxon>
        <taxon>Actinomycetes</taxon>
        <taxon>Micrococcales</taxon>
        <taxon>Brevibacteriaceae</taxon>
        <taxon>Sediminivirga</taxon>
    </lineage>
</organism>
<evidence type="ECO:0000313" key="10">
    <source>
        <dbReference type="Proteomes" id="UP000616114"/>
    </source>
</evidence>
<keyword evidence="10" id="KW-1185">Reference proteome</keyword>
<evidence type="ECO:0000256" key="2">
    <source>
        <dbReference type="ARBA" id="ARBA00012925"/>
    </source>
</evidence>
<dbReference type="GO" id="GO:0015976">
    <property type="term" value="P:carbon utilization"/>
    <property type="evidence" value="ECO:0007669"/>
    <property type="project" value="InterPro"/>
</dbReference>